<evidence type="ECO:0000313" key="1">
    <source>
        <dbReference type="EMBL" id="ANI91023.1"/>
    </source>
</evidence>
<sequence>MAVDLELLFRPAARPDLFEDLLVPTGSAAHLPTDDAGQIAKRWSIPAAEEFEGPTPETVSAALAAGGGVAIDLWERSAHDAADLLIAAAHGGVGFGPGLQPRAETAEQVWTLISAAVAAIIGEDVQAHWTECGGGSRGPDAERRAFIAGLGRSARETIRDVITVIGVPSERLADIAATFPSEGELR</sequence>
<dbReference type="STRING" id="499555.BJL86_0212"/>
<proteinExistence type="predicted"/>
<protein>
    <submittedName>
        <fullName evidence="1">Uncharacterized protein</fullName>
    </submittedName>
</protein>
<evidence type="ECO:0000313" key="2">
    <source>
        <dbReference type="Proteomes" id="UP000186104"/>
    </source>
</evidence>
<dbReference type="Proteomes" id="UP000186104">
    <property type="component" value="Chromosome"/>
</dbReference>
<accession>A0A173LGN1</accession>
<name>A0A173LGN1_9ACTN</name>
<keyword evidence="2" id="KW-1185">Reference proteome</keyword>
<gene>
    <name evidence="1" type="ORF">BJL86_0212</name>
</gene>
<dbReference type="RefSeq" id="WP_075844756.1">
    <property type="nucleotide sequence ID" value="NZ_CP015961.1"/>
</dbReference>
<reference evidence="1 2" key="1">
    <citation type="submission" date="2016-06" db="EMBL/GenBank/DDBJ databases">
        <title>Complete genome sequence of a saline-alkali tolerant type strain Dietzia timorensis ID05-A0528T.</title>
        <authorList>
            <person name="Wu X."/>
        </authorList>
    </citation>
    <scope>NUCLEOTIDE SEQUENCE [LARGE SCALE GENOMIC DNA]</scope>
    <source>
        <strain evidence="1 2">ID05-A0528</strain>
    </source>
</reference>
<dbReference type="KEGG" id="dtm:BJL86_0212"/>
<dbReference type="EMBL" id="CP015961">
    <property type="protein sequence ID" value="ANI91023.1"/>
    <property type="molecule type" value="Genomic_DNA"/>
</dbReference>
<dbReference type="OrthoDB" id="4774097at2"/>
<organism evidence="1 2">
    <name type="scientific">Dietzia timorensis</name>
    <dbReference type="NCBI Taxonomy" id="499555"/>
    <lineage>
        <taxon>Bacteria</taxon>
        <taxon>Bacillati</taxon>
        <taxon>Actinomycetota</taxon>
        <taxon>Actinomycetes</taxon>
        <taxon>Mycobacteriales</taxon>
        <taxon>Dietziaceae</taxon>
        <taxon>Dietzia</taxon>
    </lineage>
</organism>
<dbReference type="AlphaFoldDB" id="A0A173LGN1"/>